<proteinExistence type="predicted"/>
<gene>
    <name evidence="2" type="ORF">C5Q96_05135</name>
</gene>
<organism evidence="2 3">
    <name type="scientific">Mogibacterium diversum</name>
    <dbReference type="NCBI Taxonomy" id="114527"/>
    <lineage>
        <taxon>Bacteria</taxon>
        <taxon>Bacillati</taxon>
        <taxon>Bacillota</taxon>
        <taxon>Clostridia</taxon>
        <taxon>Peptostreptococcales</taxon>
        <taxon>Anaerovoracaceae</taxon>
        <taxon>Mogibacterium</taxon>
    </lineage>
</organism>
<dbReference type="InterPro" id="IPR010064">
    <property type="entry name" value="HK97-gp10_tail"/>
</dbReference>
<dbReference type="Proteomes" id="UP000237883">
    <property type="component" value="Chromosome"/>
</dbReference>
<dbReference type="AlphaFoldDB" id="A0A2S0L4P8"/>
<evidence type="ECO:0008006" key="4">
    <source>
        <dbReference type="Google" id="ProtNLM"/>
    </source>
</evidence>
<dbReference type="GeneID" id="78391644"/>
<dbReference type="EMBL" id="CP027228">
    <property type="protein sequence ID" value="AVM48261.1"/>
    <property type="molecule type" value="Genomic_DNA"/>
</dbReference>
<sequence length="135" mass="15278">MSCKFEDYSFKVKDAMKDTAISFLEEAGGELESQVKRNSRVDTGQTKGSWQHVTDESGLECSVGSNLENAIWEEFGTGMYAVKGNGRKSPWMYKDSHGVWHKTRGKKPSRAFHKAYVSMKNKIQRMAEKAFGDLK</sequence>
<dbReference type="RefSeq" id="WP_106057334.1">
    <property type="nucleotide sequence ID" value="NZ_CP027228.1"/>
</dbReference>
<keyword evidence="3" id="KW-1185">Reference proteome</keyword>
<evidence type="ECO:0000313" key="2">
    <source>
        <dbReference type="EMBL" id="AVM48261.1"/>
    </source>
</evidence>
<evidence type="ECO:0000313" key="3">
    <source>
        <dbReference type="Proteomes" id="UP000237883"/>
    </source>
</evidence>
<protein>
    <recommendedName>
        <fullName evidence="4">HK97 gp10 family phage protein</fullName>
    </recommendedName>
</protein>
<name>A0A2S0L4P8_9FIRM</name>
<evidence type="ECO:0000256" key="1">
    <source>
        <dbReference type="SAM" id="MobiDB-lite"/>
    </source>
</evidence>
<dbReference type="Pfam" id="PF04883">
    <property type="entry name" value="HK97-gp10_like"/>
    <property type="match status" value="1"/>
</dbReference>
<dbReference type="OrthoDB" id="4457835at2"/>
<dbReference type="KEGG" id="mdv:C5Q96_05135"/>
<feature type="compositionally biased region" description="Polar residues" evidence="1">
    <location>
        <begin position="41"/>
        <end position="52"/>
    </location>
</feature>
<reference evidence="3" key="1">
    <citation type="submission" date="2018-02" db="EMBL/GenBank/DDBJ databases">
        <authorList>
            <person name="Holder M.E."/>
            <person name="Ajami N.J."/>
            <person name="Petrosino J.F."/>
        </authorList>
    </citation>
    <scope>NUCLEOTIDE SEQUENCE [LARGE SCALE GENOMIC DNA]</scope>
    <source>
        <strain evidence="3">CCUG 47132</strain>
    </source>
</reference>
<accession>A0A2S0L4P8</accession>
<feature type="region of interest" description="Disordered" evidence="1">
    <location>
        <begin position="34"/>
        <end position="53"/>
    </location>
</feature>